<keyword evidence="3 7" id="KW-0812">Transmembrane</keyword>
<dbReference type="GO" id="GO:0008195">
    <property type="term" value="F:phosphatidate phosphatase activity"/>
    <property type="evidence" value="ECO:0007669"/>
    <property type="project" value="TreeGrafter"/>
</dbReference>
<evidence type="ECO:0000313" key="9">
    <source>
        <dbReference type="EMBL" id="OJI90663.1"/>
    </source>
</evidence>
<dbReference type="PANTHER" id="PTHR10165">
    <property type="entry name" value="LIPID PHOSPHATE PHOSPHATASE"/>
    <property type="match status" value="1"/>
</dbReference>
<evidence type="ECO:0000259" key="8">
    <source>
        <dbReference type="SMART" id="SM00014"/>
    </source>
</evidence>
<dbReference type="CDD" id="cd03390">
    <property type="entry name" value="PAP2_containing_1_like"/>
    <property type="match status" value="1"/>
</dbReference>
<dbReference type="STRING" id="767770.A0A1L9NN67"/>
<keyword evidence="4 7" id="KW-1133">Transmembrane helix</keyword>
<dbReference type="InterPro" id="IPR000326">
    <property type="entry name" value="PAP2/HPO"/>
</dbReference>
<dbReference type="SMART" id="SM00014">
    <property type="entry name" value="acidPPc"/>
    <property type="match status" value="1"/>
</dbReference>
<evidence type="ECO:0000256" key="7">
    <source>
        <dbReference type="SAM" id="Phobius"/>
    </source>
</evidence>
<dbReference type="InterPro" id="IPR036938">
    <property type="entry name" value="PAP2/HPO_sf"/>
</dbReference>
<feature type="transmembrane region" description="Helical" evidence="7">
    <location>
        <begin position="28"/>
        <end position="49"/>
    </location>
</feature>
<comment type="similarity">
    <text evidence="2">Belongs to the PA-phosphatase related phosphoesterase family.</text>
</comment>
<comment type="subcellular location">
    <subcellularLocation>
        <location evidence="1">Membrane</location>
        <topology evidence="1">Multi-pass membrane protein</topology>
    </subcellularLocation>
</comment>
<evidence type="ECO:0000256" key="5">
    <source>
        <dbReference type="ARBA" id="ARBA00023136"/>
    </source>
</evidence>
<sequence length="385" mass="42417">MPPSKSEDTPPPTPHRHQLSYRDFSKRLILSYILDWILIIGVALIGYGFNQTTPNHRPFSLTDPSISFPHRGKDTVSTGVLAVVAVVAPAVIIVLVSVLFINPATTGIAGSSVQNARGEALRRKFMVKFWEWHAGWMGLGIALAGTFMATEGLKDLYGKPRPDMLARCDPDLSAVNEYAVSGLGGRIAGAPTMVTWEICRNKGDEMLKVDGFASFPSGHSSMSFAGLMYLALWLSAKFSIGFPFLAYSPLSQDLQRQDRGKIRNQGAAPPVYMLIVALVPIAVAFFISASRWFDYRHHGFDIIFGSVMGMVFAWIGFRLYQLPIIRGAGWSWGARSRKHAFFMGVGQPSHVSADNWVMMSDKRDTVESSTQNVDLESGRPGPDER</sequence>
<feature type="transmembrane region" description="Helical" evidence="7">
    <location>
        <begin position="271"/>
        <end position="293"/>
    </location>
</feature>
<dbReference type="PANTHER" id="PTHR10165:SF154">
    <property type="entry name" value="PAP2 DOMAIN PROTEIN (AFU_ORTHOLOGUE AFUA_1G09730)"/>
    <property type="match status" value="1"/>
</dbReference>
<dbReference type="GO" id="GO:0046839">
    <property type="term" value="P:phospholipid dephosphorylation"/>
    <property type="evidence" value="ECO:0007669"/>
    <property type="project" value="TreeGrafter"/>
</dbReference>
<proteinExistence type="inferred from homology"/>
<dbReference type="GO" id="GO:0016020">
    <property type="term" value="C:membrane"/>
    <property type="evidence" value="ECO:0007669"/>
    <property type="project" value="UniProtKB-SubCell"/>
</dbReference>
<evidence type="ECO:0000256" key="2">
    <source>
        <dbReference type="ARBA" id="ARBA00008816"/>
    </source>
</evidence>
<feature type="transmembrane region" description="Helical" evidence="7">
    <location>
        <begin position="129"/>
        <end position="149"/>
    </location>
</feature>
<evidence type="ECO:0000256" key="4">
    <source>
        <dbReference type="ARBA" id="ARBA00022989"/>
    </source>
</evidence>
<feature type="transmembrane region" description="Helical" evidence="7">
    <location>
        <begin position="79"/>
        <end position="101"/>
    </location>
</feature>
<dbReference type="Gene3D" id="1.20.144.10">
    <property type="entry name" value="Phosphatidic acid phosphatase type 2/haloperoxidase"/>
    <property type="match status" value="1"/>
</dbReference>
<protein>
    <recommendedName>
        <fullName evidence="8">Phosphatidic acid phosphatase type 2/haloperoxidase domain-containing protein</fullName>
    </recommendedName>
</protein>
<evidence type="ECO:0000256" key="6">
    <source>
        <dbReference type="SAM" id="MobiDB-lite"/>
    </source>
</evidence>
<keyword evidence="10" id="KW-1185">Reference proteome</keyword>
<dbReference type="OMA" id="WNAGWMG"/>
<evidence type="ECO:0000313" key="10">
    <source>
        <dbReference type="Proteomes" id="UP000184304"/>
    </source>
</evidence>
<feature type="domain" description="Phosphatidic acid phosphatase type 2/haloperoxidase" evidence="8">
    <location>
        <begin position="134"/>
        <end position="317"/>
    </location>
</feature>
<name>A0A1L9NN67_ASPTC</name>
<accession>A0A1L9NN67</accession>
<dbReference type="OrthoDB" id="10030083at2759"/>
<dbReference type="GO" id="GO:0006644">
    <property type="term" value="P:phospholipid metabolic process"/>
    <property type="evidence" value="ECO:0007669"/>
    <property type="project" value="InterPro"/>
</dbReference>
<feature type="transmembrane region" description="Helical" evidence="7">
    <location>
        <begin position="227"/>
        <end position="250"/>
    </location>
</feature>
<dbReference type="VEuPathDB" id="FungiDB:ASPTUDRAFT_186475"/>
<dbReference type="SUPFAM" id="SSF48317">
    <property type="entry name" value="Acid phosphatase/Vanadium-dependent haloperoxidase"/>
    <property type="match status" value="1"/>
</dbReference>
<reference evidence="10" key="1">
    <citation type="journal article" date="2017" name="Genome Biol.">
        <title>Comparative genomics reveals high biological diversity and specific adaptations in the industrially and medically important fungal genus Aspergillus.</title>
        <authorList>
            <person name="de Vries R.P."/>
            <person name="Riley R."/>
            <person name="Wiebenga A."/>
            <person name="Aguilar-Osorio G."/>
            <person name="Amillis S."/>
            <person name="Uchima C.A."/>
            <person name="Anderluh G."/>
            <person name="Asadollahi M."/>
            <person name="Askin M."/>
            <person name="Barry K."/>
            <person name="Battaglia E."/>
            <person name="Bayram O."/>
            <person name="Benocci T."/>
            <person name="Braus-Stromeyer S.A."/>
            <person name="Caldana C."/>
            <person name="Canovas D."/>
            <person name="Cerqueira G.C."/>
            <person name="Chen F."/>
            <person name="Chen W."/>
            <person name="Choi C."/>
            <person name="Clum A."/>
            <person name="Dos Santos R.A."/>
            <person name="Damasio A.R."/>
            <person name="Diallinas G."/>
            <person name="Emri T."/>
            <person name="Fekete E."/>
            <person name="Flipphi M."/>
            <person name="Freyberg S."/>
            <person name="Gallo A."/>
            <person name="Gournas C."/>
            <person name="Habgood R."/>
            <person name="Hainaut M."/>
            <person name="Harispe M.L."/>
            <person name="Henrissat B."/>
            <person name="Hilden K.S."/>
            <person name="Hope R."/>
            <person name="Hossain A."/>
            <person name="Karabika E."/>
            <person name="Karaffa L."/>
            <person name="Karanyi Z."/>
            <person name="Krasevec N."/>
            <person name="Kuo A."/>
            <person name="Kusch H."/>
            <person name="LaButti K."/>
            <person name="Lagendijk E.L."/>
            <person name="Lapidus A."/>
            <person name="Levasseur A."/>
            <person name="Lindquist E."/>
            <person name="Lipzen A."/>
            <person name="Logrieco A.F."/>
            <person name="MacCabe A."/>
            <person name="Maekelae M.R."/>
            <person name="Malavazi I."/>
            <person name="Melin P."/>
            <person name="Meyer V."/>
            <person name="Mielnichuk N."/>
            <person name="Miskei M."/>
            <person name="Molnar A.P."/>
            <person name="Mule G."/>
            <person name="Ngan C.Y."/>
            <person name="Orejas M."/>
            <person name="Orosz E."/>
            <person name="Ouedraogo J.P."/>
            <person name="Overkamp K.M."/>
            <person name="Park H.-S."/>
            <person name="Perrone G."/>
            <person name="Piumi F."/>
            <person name="Punt P.J."/>
            <person name="Ram A.F."/>
            <person name="Ramon A."/>
            <person name="Rauscher S."/>
            <person name="Record E."/>
            <person name="Riano-Pachon D.M."/>
            <person name="Robert V."/>
            <person name="Roehrig J."/>
            <person name="Ruller R."/>
            <person name="Salamov A."/>
            <person name="Salih N.S."/>
            <person name="Samson R.A."/>
            <person name="Sandor E."/>
            <person name="Sanguinetti M."/>
            <person name="Schuetze T."/>
            <person name="Sepcic K."/>
            <person name="Shelest E."/>
            <person name="Sherlock G."/>
            <person name="Sophianopoulou V."/>
            <person name="Squina F.M."/>
            <person name="Sun H."/>
            <person name="Susca A."/>
            <person name="Todd R.B."/>
            <person name="Tsang A."/>
            <person name="Unkles S.E."/>
            <person name="van de Wiele N."/>
            <person name="van Rossen-Uffink D."/>
            <person name="Oliveira J.V."/>
            <person name="Vesth T.C."/>
            <person name="Visser J."/>
            <person name="Yu J.-H."/>
            <person name="Zhou M."/>
            <person name="Andersen M.R."/>
            <person name="Archer D.B."/>
            <person name="Baker S.E."/>
            <person name="Benoit I."/>
            <person name="Brakhage A.A."/>
            <person name="Braus G.H."/>
            <person name="Fischer R."/>
            <person name="Frisvad J.C."/>
            <person name="Goldman G.H."/>
            <person name="Houbraken J."/>
            <person name="Oakley B."/>
            <person name="Pocsi I."/>
            <person name="Scazzocchio C."/>
            <person name="Seiboth B."/>
            <person name="vanKuyk P.A."/>
            <person name="Wortman J."/>
            <person name="Dyer P.S."/>
            <person name="Grigoriev I.V."/>
        </authorList>
    </citation>
    <scope>NUCLEOTIDE SEQUENCE [LARGE SCALE GENOMIC DNA]</scope>
    <source>
        <strain evidence="10">CBS 134.48</strain>
    </source>
</reference>
<dbReference type="EMBL" id="KV878176">
    <property type="protein sequence ID" value="OJI90663.1"/>
    <property type="molecule type" value="Genomic_DNA"/>
</dbReference>
<dbReference type="InterPro" id="IPR043216">
    <property type="entry name" value="PAP-like"/>
</dbReference>
<dbReference type="AlphaFoldDB" id="A0A1L9NN67"/>
<feature type="region of interest" description="Disordered" evidence="6">
    <location>
        <begin position="365"/>
        <end position="385"/>
    </location>
</feature>
<organism evidence="9 10">
    <name type="scientific">Aspergillus tubingensis (strain CBS 134.48)</name>
    <dbReference type="NCBI Taxonomy" id="767770"/>
    <lineage>
        <taxon>Eukaryota</taxon>
        <taxon>Fungi</taxon>
        <taxon>Dikarya</taxon>
        <taxon>Ascomycota</taxon>
        <taxon>Pezizomycotina</taxon>
        <taxon>Eurotiomycetes</taxon>
        <taxon>Eurotiomycetidae</taxon>
        <taxon>Eurotiales</taxon>
        <taxon>Aspergillaceae</taxon>
        <taxon>Aspergillus</taxon>
        <taxon>Aspergillus subgen. Circumdati</taxon>
    </lineage>
</organism>
<keyword evidence="5 7" id="KW-0472">Membrane</keyword>
<feature type="transmembrane region" description="Helical" evidence="7">
    <location>
        <begin position="299"/>
        <end position="317"/>
    </location>
</feature>
<dbReference type="Proteomes" id="UP000184304">
    <property type="component" value="Unassembled WGS sequence"/>
</dbReference>
<evidence type="ECO:0000256" key="1">
    <source>
        <dbReference type="ARBA" id="ARBA00004141"/>
    </source>
</evidence>
<dbReference type="FunFam" id="1.20.144.10:FF:000042">
    <property type="entry name" value="PAP2 domain protein"/>
    <property type="match status" value="1"/>
</dbReference>
<gene>
    <name evidence="9" type="ORF">ASPTUDRAFT_186475</name>
</gene>
<dbReference type="Pfam" id="PF01569">
    <property type="entry name" value="PAP2"/>
    <property type="match status" value="1"/>
</dbReference>
<evidence type="ECO:0000256" key="3">
    <source>
        <dbReference type="ARBA" id="ARBA00022692"/>
    </source>
</evidence>